<feature type="compositionally biased region" description="Polar residues" evidence="7">
    <location>
        <begin position="425"/>
        <end position="436"/>
    </location>
</feature>
<protein>
    <recommendedName>
        <fullName evidence="8">OCEL domain-containing protein</fullName>
    </recommendedName>
</protein>
<evidence type="ECO:0000256" key="5">
    <source>
        <dbReference type="ARBA" id="ARBA00023242"/>
    </source>
</evidence>
<name>A0ABQ9JWN3_9CUCU</name>
<evidence type="ECO:0000256" key="6">
    <source>
        <dbReference type="PROSITE-ProRule" id="PRU01324"/>
    </source>
</evidence>
<evidence type="ECO:0000313" key="10">
    <source>
        <dbReference type="Proteomes" id="UP001162164"/>
    </source>
</evidence>
<gene>
    <name evidence="9" type="ORF">NQ317_009450</name>
</gene>
<dbReference type="SUPFAM" id="SSF46785">
    <property type="entry name" value="Winged helix' DNA-binding domain"/>
    <property type="match status" value="1"/>
</dbReference>
<dbReference type="InterPro" id="IPR036390">
    <property type="entry name" value="WH_DNA-bd_sf"/>
</dbReference>
<dbReference type="PROSITE" id="PS51980">
    <property type="entry name" value="OCEL"/>
    <property type="match status" value="1"/>
</dbReference>
<dbReference type="PANTHER" id="PTHR23288">
    <property type="entry name" value="OCCLUDIN AND RNA POLYMERASE II ELONGATION FACTOR ELL"/>
    <property type="match status" value="1"/>
</dbReference>
<evidence type="ECO:0000259" key="8">
    <source>
        <dbReference type="PROSITE" id="PS51980"/>
    </source>
</evidence>
<comment type="subcellular location">
    <subcellularLocation>
        <location evidence="1">Nucleus</location>
    </subcellularLocation>
</comment>
<dbReference type="SUPFAM" id="SSF144292">
    <property type="entry name" value="occludin/ELL-like"/>
    <property type="match status" value="1"/>
</dbReference>
<feature type="compositionally biased region" description="Polar residues" evidence="7">
    <location>
        <begin position="371"/>
        <end position="391"/>
    </location>
</feature>
<feature type="compositionally biased region" description="Polar residues" evidence="7">
    <location>
        <begin position="114"/>
        <end position="127"/>
    </location>
</feature>
<feature type="non-terminal residue" evidence="9">
    <location>
        <position position="1"/>
    </location>
</feature>
<comment type="similarity">
    <text evidence="2 6">Belongs to the ELL/occludin family.</text>
</comment>
<evidence type="ECO:0000256" key="3">
    <source>
        <dbReference type="ARBA" id="ARBA00023015"/>
    </source>
</evidence>
<sequence>VIVSLNASCQRQHIVQLLHVQHGGHGGPGGQFRVHQAGRIAEGPLEGLGSIPYKIRIHANDDVYEVTRNRMTEAEDKYKNKCTREIKPNQTDIGRKVKVKQTRPPVLPIRRETTPSMRPSMQASPYQSNSIPSSKPPQPPPPPVLSSTPNGLLSNGLGSNHVSSSRPQLNNREALGAGHRKAAPQPSKPYLSFRERLIQLLALRPFKKIELLDRLTKEGLRERNSVTSVLKQVSNINDNCYILKRPLWNEVHEDWPFYSESEKQILKRRKPQNLTPPGSSDGGSSGSGQSPTSTHPGSPPPPIATSAKRPGFHDGPDGFPYKRQRIAHGTSGGGAAFGSKQSPLLPDHAPPYRPPIENNSQRRPMTDSRDASNMNPRSRESPTSGYYSSMNGYANGGVAPLIDDDKRPCDSHNSLNFGIGREKTFLSNGNSRSSSPAGKMLLPEEARKDVLSERQNGLPDRQNGFPERQNGLNGVAYSKIKIADERDKERDRDRQSAKYNKVSSSTQNRISRVSPDSQTDGISAVVDLEPPPVKAVSETDDFPDYKQRRYKTDFNADYAEYRDLHGIVEKVSRRFALLEERLKQEDENSPRYRDIKKQIVREYQENKKDLDHHKAKLRFQYLHDKLSHIKRLVLEYDQRMTDGQY</sequence>
<dbReference type="Gene3D" id="1.10.10.2670">
    <property type="entry name" value="E3 ubiquitin-protein ligase"/>
    <property type="match status" value="1"/>
</dbReference>
<dbReference type="Pfam" id="PF10390">
    <property type="entry name" value="ELL"/>
    <property type="match status" value="1"/>
</dbReference>
<feature type="region of interest" description="Disordered" evidence="7">
    <location>
        <begin position="268"/>
        <end position="391"/>
    </location>
</feature>
<dbReference type="Gene3D" id="6.10.140.340">
    <property type="match status" value="1"/>
</dbReference>
<evidence type="ECO:0000256" key="4">
    <source>
        <dbReference type="ARBA" id="ARBA00023163"/>
    </source>
</evidence>
<keyword evidence="5" id="KW-0539">Nucleus</keyword>
<feature type="compositionally biased region" description="Pro residues" evidence="7">
    <location>
        <begin position="134"/>
        <end position="144"/>
    </location>
</feature>
<feature type="compositionally biased region" description="Polar residues" evidence="7">
    <location>
        <begin position="497"/>
        <end position="521"/>
    </location>
</feature>
<feature type="compositionally biased region" description="Low complexity" evidence="7">
    <location>
        <begin position="287"/>
        <end position="296"/>
    </location>
</feature>
<evidence type="ECO:0000313" key="9">
    <source>
        <dbReference type="EMBL" id="KAJ8982334.1"/>
    </source>
</evidence>
<reference evidence="9" key="1">
    <citation type="journal article" date="2023" name="Insect Mol. Biol.">
        <title>Genome sequencing provides insights into the evolution of gene families encoding plant cell wall-degrading enzymes in longhorned beetles.</title>
        <authorList>
            <person name="Shin N.R."/>
            <person name="Okamura Y."/>
            <person name="Kirsch R."/>
            <person name="Pauchet Y."/>
        </authorList>
    </citation>
    <scope>NUCLEOTIDE SEQUENCE</scope>
    <source>
        <strain evidence="9">MMC_N1</strain>
    </source>
</reference>
<keyword evidence="10" id="KW-1185">Reference proteome</keyword>
<accession>A0ABQ9JWN3</accession>
<dbReference type="PANTHER" id="PTHR23288:SF17">
    <property type="entry name" value="RNA POLYMERASE II ELONGATION FACTOR ELL"/>
    <property type="match status" value="1"/>
</dbReference>
<dbReference type="Proteomes" id="UP001162164">
    <property type="component" value="Unassembled WGS sequence"/>
</dbReference>
<feature type="region of interest" description="Disordered" evidence="7">
    <location>
        <begin position="86"/>
        <end position="168"/>
    </location>
</feature>
<keyword evidence="3" id="KW-0805">Transcription regulation</keyword>
<dbReference type="Pfam" id="PF07303">
    <property type="entry name" value="Occludin_ELL"/>
    <property type="match status" value="1"/>
</dbReference>
<evidence type="ECO:0000256" key="2">
    <source>
        <dbReference type="ARBA" id="ARBA00009171"/>
    </source>
</evidence>
<organism evidence="9 10">
    <name type="scientific">Molorchus minor</name>
    <dbReference type="NCBI Taxonomy" id="1323400"/>
    <lineage>
        <taxon>Eukaryota</taxon>
        <taxon>Metazoa</taxon>
        <taxon>Ecdysozoa</taxon>
        <taxon>Arthropoda</taxon>
        <taxon>Hexapoda</taxon>
        <taxon>Insecta</taxon>
        <taxon>Pterygota</taxon>
        <taxon>Neoptera</taxon>
        <taxon>Endopterygota</taxon>
        <taxon>Coleoptera</taxon>
        <taxon>Polyphaga</taxon>
        <taxon>Cucujiformia</taxon>
        <taxon>Chrysomeloidea</taxon>
        <taxon>Cerambycidae</taxon>
        <taxon>Lamiinae</taxon>
        <taxon>Monochamini</taxon>
        <taxon>Molorchus</taxon>
    </lineage>
</organism>
<evidence type="ECO:0000256" key="7">
    <source>
        <dbReference type="SAM" id="MobiDB-lite"/>
    </source>
</evidence>
<evidence type="ECO:0000256" key="1">
    <source>
        <dbReference type="ARBA" id="ARBA00004123"/>
    </source>
</evidence>
<feature type="compositionally biased region" description="Basic and acidic residues" evidence="7">
    <location>
        <begin position="481"/>
        <end position="496"/>
    </location>
</feature>
<feature type="compositionally biased region" description="Polar residues" evidence="7">
    <location>
        <begin position="150"/>
        <end position="168"/>
    </location>
</feature>
<feature type="region of interest" description="Disordered" evidence="7">
    <location>
        <begin position="452"/>
        <end position="524"/>
    </location>
</feature>
<dbReference type="EMBL" id="JAPWTJ010000132">
    <property type="protein sequence ID" value="KAJ8982334.1"/>
    <property type="molecule type" value="Genomic_DNA"/>
</dbReference>
<dbReference type="InterPro" id="IPR042065">
    <property type="entry name" value="E3_ELL-like"/>
</dbReference>
<dbReference type="InterPro" id="IPR019464">
    <property type="entry name" value="ELL_N"/>
</dbReference>
<dbReference type="InterPro" id="IPR010844">
    <property type="entry name" value="Occludin_ELL"/>
</dbReference>
<feature type="region of interest" description="Disordered" evidence="7">
    <location>
        <begin position="423"/>
        <end position="442"/>
    </location>
</feature>
<dbReference type="InterPro" id="IPR031176">
    <property type="entry name" value="ELL/occludin"/>
</dbReference>
<comment type="caution">
    <text evidence="9">The sequence shown here is derived from an EMBL/GenBank/DDBJ whole genome shotgun (WGS) entry which is preliminary data.</text>
</comment>
<proteinExistence type="inferred from homology"/>
<feature type="domain" description="OCEL" evidence="8">
    <location>
        <begin position="532"/>
        <end position="641"/>
    </location>
</feature>
<keyword evidence="4" id="KW-0804">Transcription</keyword>